<dbReference type="Pfam" id="PF00230">
    <property type="entry name" value="MIP"/>
    <property type="match status" value="1"/>
</dbReference>
<protein>
    <submittedName>
        <fullName evidence="8">MIP/aquaporin family protein</fullName>
    </submittedName>
</protein>
<dbReference type="Proteomes" id="UP001597145">
    <property type="component" value="Unassembled WGS sequence"/>
</dbReference>
<evidence type="ECO:0000313" key="8">
    <source>
        <dbReference type="EMBL" id="MFD1531830.1"/>
    </source>
</evidence>
<proteinExistence type="inferred from homology"/>
<feature type="transmembrane region" description="Helical" evidence="7">
    <location>
        <begin position="90"/>
        <end position="111"/>
    </location>
</feature>
<evidence type="ECO:0000256" key="2">
    <source>
        <dbReference type="ARBA" id="ARBA00022448"/>
    </source>
</evidence>
<feature type="transmembrane region" description="Helical" evidence="7">
    <location>
        <begin position="123"/>
        <end position="145"/>
    </location>
</feature>
<evidence type="ECO:0000256" key="4">
    <source>
        <dbReference type="ARBA" id="ARBA00022989"/>
    </source>
</evidence>
<keyword evidence="3 6" id="KW-0812">Transmembrane</keyword>
<dbReference type="Gene3D" id="1.20.1080.10">
    <property type="entry name" value="Glycerol uptake facilitator protein"/>
    <property type="match status" value="1"/>
</dbReference>
<comment type="caution">
    <text evidence="8">The sequence shown here is derived from an EMBL/GenBank/DDBJ whole genome shotgun (WGS) entry which is preliminary data.</text>
</comment>
<dbReference type="InterPro" id="IPR023271">
    <property type="entry name" value="Aquaporin-like"/>
</dbReference>
<evidence type="ECO:0000256" key="5">
    <source>
        <dbReference type="ARBA" id="ARBA00023136"/>
    </source>
</evidence>
<feature type="transmembrane region" description="Helical" evidence="7">
    <location>
        <begin position="47"/>
        <end position="70"/>
    </location>
</feature>
<organism evidence="8 9">
    <name type="scientific">Pseudonocardia aurantiaca</name>
    <dbReference type="NCBI Taxonomy" id="75290"/>
    <lineage>
        <taxon>Bacteria</taxon>
        <taxon>Bacillati</taxon>
        <taxon>Actinomycetota</taxon>
        <taxon>Actinomycetes</taxon>
        <taxon>Pseudonocardiales</taxon>
        <taxon>Pseudonocardiaceae</taxon>
        <taxon>Pseudonocardia</taxon>
    </lineage>
</organism>
<dbReference type="SUPFAM" id="SSF81338">
    <property type="entry name" value="Aquaporin-like"/>
    <property type="match status" value="1"/>
</dbReference>
<gene>
    <name evidence="8" type="ORF">ACFSCY_20560</name>
</gene>
<dbReference type="PROSITE" id="PS00221">
    <property type="entry name" value="MIP"/>
    <property type="match status" value="1"/>
</dbReference>
<dbReference type="InterPro" id="IPR034294">
    <property type="entry name" value="Aquaporin_transptr"/>
</dbReference>
<keyword evidence="5 7" id="KW-0472">Membrane</keyword>
<dbReference type="PRINTS" id="PR00783">
    <property type="entry name" value="MINTRINSICP"/>
</dbReference>
<feature type="transmembrane region" description="Helical" evidence="7">
    <location>
        <begin position="202"/>
        <end position="222"/>
    </location>
</feature>
<sequence length="227" mass="22991">MDVIAPPQVTSHASVQAVTRHLGAEFIGTFFLVFTVGAATYSGSPLAPIAIGSALMVMVYAGGHVSGGHFNPAVTMGVLVRGRIGFGEAVGYWIAQLAAGVVAAEVVRAVITPPVGGALTLPGKALGAAFVVELLFTFALAYVVCNVATSKDHPQNSFYGLAIGFTVMVGAVAVGGISGGAFNPAVALGAGFMGMLAWPTWWIYPVAELVGGAAAGLAFRVLNPDDK</sequence>
<comment type="subcellular location">
    <subcellularLocation>
        <location evidence="1">Membrane</location>
        <topology evidence="1">Multi-pass membrane protein</topology>
    </subcellularLocation>
</comment>
<dbReference type="InterPro" id="IPR022357">
    <property type="entry name" value="MIP_CS"/>
</dbReference>
<keyword evidence="2 6" id="KW-0813">Transport</keyword>
<comment type="similarity">
    <text evidence="6">Belongs to the MIP/aquaporin (TC 1.A.8) family.</text>
</comment>
<keyword evidence="4 7" id="KW-1133">Transmembrane helix</keyword>
<dbReference type="PANTHER" id="PTHR45724:SF13">
    <property type="entry name" value="AQUAPORIN NIP1-1-RELATED"/>
    <property type="match status" value="1"/>
</dbReference>
<accession>A0ABW4FNB5</accession>
<evidence type="ECO:0000313" key="9">
    <source>
        <dbReference type="Proteomes" id="UP001597145"/>
    </source>
</evidence>
<keyword evidence="9" id="KW-1185">Reference proteome</keyword>
<evidence type="ECO:0000256" key="1">
    <source>
        <dbReference type="ARBA" id="ARBA00004141"/>
    </source>
</evidence>
<dbReference type="RefSeq" id="WP_343974210.1">
    <property type="nucleotide sequence ID" value="NZ_BAAAJG010000007.1"/>
</dbReference>
<reference evidence="9" key="1">
    <citation type="journal article" date="2019" name="Int. J. Syst. Evol. Microbiol.">
        <title>The Global Catalogue of Microorganisms (GCM) 10K type strain sequencing project: providing services to taxonomists for standard genome sequencing and annotation.</title>
        <authorList>
            <consortium name="The Broad Institute Genomics Platform"/>
            <consortium name="The Broad Institute Genome Sequencing Center for Infectious Disease"/>
            <person name="Wu L."/>
            <person name="Ma J."/>
        </authorList>
    </citation>
    <scope>NUCLEOTIDE SEQUENCE [LARGE SCALE GENOMIC DNA]</scope>
    <source>
        <strain evidence="9">JCM 12165</strain>
    </source>
</reference>
<evidence type="ECO:0000256" key="7">
    <source>
        <dbReference type="SAM" id="Phobius"/>
    </source>
</evidence>
<feature type="transmembrane region" description="Helical" evidence="7">
    <location>
        <begin position="22"/>
        <end position="41"/>
    </location>
</feature>
<name>A0ABW4FNB5_9PSEU</name>
<dbReference type="PANTHER" id="PTHR45724">
    <property type="entry name" value="AQUAPORIN NIP2-1"/>
    <property type="match status" value="1"/>
</dbReference>
<evidence type="ECO:0000256" key="6">
    <source>
        <dbReference type="RuleBase" id="RU000477"/>
    </source>
</evidence>
<evidence type="ECO:0000256" key="3">
    <source>
        <dbReference type="ARBA" id="ARBA00022692"/>
    </source>
</evidence>
<dbReference type="EMBL" id="JBHUCP010000016">
    <property type="protein sequence ID" value="MFD1531830.1"/>
    <property type="molecule type" value="Genomic_DNA"/>
</dbReference>
<feature type="transmembrane region" description="Helical" evidence="7">
    <location>
        <begin position="157"/>
        <end position="182"/>
    </location>
</feature>
<dbReference type="InterPro" id="IPR000425">
    <property type="entry name" value="MIP"/>
</dbReference>